<evidence type="ECO:0000313" key="3">
    <source>
        <dbReference type="Proteomes" id="UP000076722"/>
    </source>
</evidence>
<keyword evidence="3" id="KW-1185">Reference proteome</keyword>
<dbReference type="EMBL" id="KV419445">
    <property type="protein sequence ID" value="KZS87677.1"/>
    <property type="molecule type" value="Genomic_DNA"/>
</dbReference>
<organism evidence="2 3">
    <name type="scientific">Sistotremastrum niveocremeum HHB9708</name>
    <dbReference type="NCBI Taxonomy" id="1314777"/>
    <lineage>
        <taxon>Eukaryota</taxon>
        <taxon>Fungi</taxon>
        <taxon>Dikarya</taxon>
        <taxon>Basidiomycota</taxon>
        <taxon>Agaricomycotina</taxon>
        <taxon>Agaricomycetes</taxon>
        <taxon>Sistotremastrales</taxon>
        <taxon>Sistotremastraceae</taxon>
        <taxon>Sertulicium</taxon>
        <taxon>Sertulicium niveocremeum</taxon>
    </lineage>
</organism>
<dbReference type="Proteomes" id="UP000076722">
    <property type="component" value="Unassembled WGS sequence"/>
</dbReference>
<protein>
    <submittedName>
        <fullName evidence="2">Uncharacterized protein</fullName>
    </submittedName>
</protein>
<reference evidence="2 3" key="1">
    <citation type="journal article" date="2016" name="Mol. Biol. Evol.">
        <title>Comparative Genomics of Early-Diverging Mushroom-Forming Fungi Provides Insights into the Origins of Lignocellulose Decay Capabilities.</title>
        <authorList>
            <person name="Nagy L.G."/>
            <person name="Riley R."/>
            <person name="Tritt A."/>
            <person name="Adam C."/>
            <person name="Daum C."/>
            <person name="Floudas D."/>
            <person name="Sun H."/>
            <person name="Yadav J.S."/>
            <person name="Pangilinan J."/>
            <person name="Larsson K.H."/>
            <person name="Matsuura K."/>
            <person name="Barry K."/>
            <person name="Labutti K."/>
            <person name="Kuo R."/>
            <person name="Ohm R.A."/>
            <person name="Bhattacharya S.S."/>
            <person name="Shirouzu T."/>
            <person name="Yoshinaga Y."/>
            <person name="Martin F.M."/>
            <person name="Grigoriev I.V."/>
            <person name="Hibbett D.S."/>
        </authorList>
    </citation>
    <scope>NUCLEOTIDE SEQUENCE [LARGE SCALE GENOMIC DNA]</scope>
    <source>
        <strain evidence="2 3">HHB9708</strain>
    </source>
</reference>
<accession>A0A164NG69</accession>
<feature type="region of interest" description="Disordered" evidence="1">
    <location>
        <begin position="1"/>
        <end position="98"/>
    </location>
</feature>
<proteinExistence type="predicted"/>
<evidence type="ECO:0000313" key="2">
    <source>
        <dbReference type="EMBL" id="KZS87677.1"/>
    </source>
</evidence>
<sequence length="247" mass="28008">MGRKKKYETPEERQEAAREAQRRYYESHRQAEQERARARWSARGAAQRRARKNGTTESIGPATENPPTPYGHPPPVDPSFTESPPPSRHPLIPPQGATMNLNFRPPTPPPRYDASSDIPTAISRLYQILRLGGESVSEYEFLANQARQVIAAAQGQLRLSQGYASVYAARQANVSRVVKEACALEAEAFRRDPTGQSDLARRAHKLVRSARRHEQFDEELGLFLRMENGLDDYERAFEARELLWQQG</sequence>
<feature type="compositionally biased region" description="Basic and acidic residues" evidence="1">
    <location>
        <begin position="7"/>
        <end position="37"/>
    </location>
</feature>
<dbReference type="AlphaFoldDB" id="A0A164NG69"/>
<name>A0A164NG69_9AGAM</name>
<feature type="compositionally biased region" description="Pro residues" evidence="1">
    <location>
        <begin position="64"/>
        <end position="93"/>
    </location>
</feature>
<evidence type="ECO:0000256" key="1">
    <source>
        <dbReference type="SAM" id="MobiDB-lite"/>
    </source>
</evidence>
<gene>
    <name evidence="2" type="ORF">SISNIDRAFT_553022</name>
</gene>